<evidence type="ECO:0000259" key="5">
    <source>
        <dbReference type="Pfam" id="PF00890"/>
    </source>
</evidence>
<gene>
    <name evidence="6" type="ORF">EYC98_19715</name>
</gene>
<name>A0ABT3TLB8_9GAMM</name>
<comment type="caution">
    <text evidence="6">The sequence shown here is derived from an EMBL/GenBank/DDBJ whole genome shotgun (WGS) entry which is preliminary data.</text>
</comment>
<dbReference type="InterPro" id="IPR027477">
    <property type="entry name" value="Succ_DH/fumarate_Rdtase_cat_sf"/>
</dbReference>
<keyword evidence="3" id="KW-0274">FAD</keyword>
<evidence type="ECO:0000256" key="1">
    <source>
        <dbReference type="ARBA" id="ARBA00001974"/>
    </source>
</evidence>
<evidence type="ECO:0000313" key="7">
    <source>
        <dbReference type="Proteomes" id="UP001143362"/>
    </source>
</evidence>
<comment type="cofactor">
    <cofactor evidence="1">
        <name>FAD</name>
        <dbReference type="ChEBI" id="CHEBI:57692"/>
    </cofactor>
</comment>
<dbReference type="Gene3D" id="3.90.700.10">
    <property type="entry name" value="Succinate dehydrogenase/fumarate reductase flavoprotein, catalytic domain"/>
    <property type="match status" value="1"/>
</dbReference>
<reference evidence="6" key="1">
    <citation type="submission" date="2019-02" db="EMBL/GenBank/DDBJ databases">
        <authorList>
            <person name="Li S.-H."/>
        </authorList>
    </citation>
    <scope>NUCLEOTIDE SEQUENCE</scope>
    <source>
        <strain evidence="6">IMCC14734</strain>
    </source>
</reference>
<evidence type="ECO:0000256" key="2">
    <source>
        <dbReference type="ARBA" id="ARBA00022630"/>
    </source>
</evidence>
<feature type="domain" description="FAD-dependent oxidoreductase 2 FAD-binding" evidence="5">
    <location>
        <begin position="9"/>
        <end position="544"/>
    </location>
</feature>
<protein>
    <submittedName>
        <fullName evidence="6">FAD-dependent oxidoreductase</fullName>
    </submittedName>
</protein>
<proteinExistence type="predicted"/>
<evidence type="ECO:0000256" key="3">
    <source>
        <dbReference type="ARBA" id="ARBA00022827"/>
    </source>
</evidence>
<keyword evidence="7" id="KW-1185">Reference proteome</keyword>
<dbReference type="Gene3D" id="3.50.50.60">
    <property type="entry name" value="FAD/NAD(P)-binding domain"/>
    <property type="match status" value="2"/>
</dbReference>
<dbReference type="PANTHER" id="PTHR43400:SF10">
    <property type="entry name" value="3-OXOSTEROID 1-DEHYDROGENASE"/>
    <property type="match status" value="1"/>
</dbReference>
<dbReference type="RefSeq" id="WP_279247125.1">
    <property type="nucleotide sequence ID" value="NZ_SHNN01000005.1"/>
</dbReference>
<accession>A0ABT3TLB8</accession>
<dbReference type="PRINTS" id="PR00469">
    <property type="entry name" value="PNDRDTASEII"/>
</dbReference>
<dbReference type="InterPro" id="IPR003953">
    <property type="entry name" value="FAD-dep_OxRdtase_2_FAD-bd"/>
</dbReference>
<dbReference type="Proteomes" id="UP001143362">
    <property type="component" value="Unassembled WGS sequence"/>
</dbReference>
<sequence>MTDWDHSVDVIIVGSGAGAMTAACRAADAGAEVLVVEKTDQFGGNSAMSGGVLWLPNSPLCTPAGGDESLEKAREYMQTVVDEPALNERIEAYLTAIPEFIDYLHSSTHLRLDVLANFPDMYPDVPGAQMHRCHEARPFSGKLLADDLDKMRPQHPQTTLFGLIGWTASESLALQARGDGWWKVAASMVLRYVLDVPQRIRSLRDRRQVLGGALTGSLWRSARDRRVKLWLNSGVQELLDDNGRVTGVKMRREGREINVEARKAVILSSGGFEKNNAMREEYLAGPTDAAWTAGSPGNTGEMIEEGKRLGAGLAHMDEAWWGPTIVLPGEAQARMLVIEKNLPYSMMVNKAGERFVNESSSYTKVIRGMIAANEPGRESVPAYLVFDSVYRSRYPFGPMLPSQFHPDWAVPRNAWNAIAKADNLSDLARQLEIDGTGLENTVRQFNDYARDGVDPDFNRGGTTYDQYYGDHEVGPNTCLGPLLKPPFYGVKVYPGELGTKGGLSTDNRARVLKESGEVIEGLYAIGNCSAPVTGATYPASGATLGPAMVFGYIAGADAAL</sequence>
<evidence type="ECO:0000313" key="6">
    <source>
        <dbReference type="EMBL" id="MCX2983095.1"/>
    </source>
</evidence>
<organism evidence="6 7">
    <name type="scientific">Candidatus Litorirhabdus singularis</name>
    <dbReference type="NCBI Taxonomy" id="2518993"/>
    <lineage>
        <taxon>Bacteria</taxon>
        <taxon>Pseudomonadati</taxon>
        <taxon>Pseudomonadota</taxon>
        <taxon>Gammaproteobacteria</taxon>
        <taxon>Cellvibrionales</taxon>
        <taxon>Halieaceae</taxon>
        <taxon>Candidatus Litorirhabdus</taxon>
    </lineage>
</organism>
<dbReference type="Pfam" id="PF00890">
    <property type="entry name" value="FAD_binding_2"/>
    <property type="match status" value="1"/>
</dbReference>
<keyword evidence="2" id="KW-0285">Flavoprotein</keyword>
<dbReference type="SUPFAM" id="SSF51905">
    <property type="entry name" value="FAD/NAD(P)-binding domain"/>
    <property type="match status" value="1"/>
</dbReference>
<dbReference type="InterPro" id="IPR050315">
    <property type="entry name" value="FAD-oxidoreductase_2"/>
</dbReference>
<dbReference type="EMBL" id="SHNN01000005">
    <property type="protein sequence ID" value="MCX2983095.1"/>
    <property type="molecule type" value="Genomic_DNA"/>
</dbReference>
<dbReference type="InterPro" id="IPR036188">
    <property type="entry name" value="FAD/NAD-bd_sf"/>
</dbReference>
<dbReference type="SUPFAM" id="SSF56425">
    <property type="entry name" value="Succinate dehydrogenase/fumarate reductase flavoprotein, catalytic domain"/>
    <property type="match status" value="1"/>
</dbReference>
<keyword evidence="4" id="KW-0560">Oxidoreductase</keyword>
<dbReference type="PANTHER" id="PTHR43400">
    <property type="entry name" value="FUMARATE REDUCTASE"/>
    <property type="match status" value="1"/>
</dbReference>
<evidence type="ECO:0000256" key="4">
    <source>
        <dbReference type="ARBA" id="ARBA00023002"/>
    </source>
</evidence>